<dbReference type="SMART" id="SM00034">
    <property type="entry name" value="CLECT"/>
    <property type="match status" value="3"/>
</dbReference>
<feature type="compositionally biased region" description="Low complexity" evidence="2">
    <location>
        <begin position="506"/>
        <end position="517"/>
    </location>
</feature>
<comment type="caution">
    <text evidence="5">The sequence shown here is derived from an EMBL/GenBank/DDBJ whole genome shotgun (WGS) entry which is preliminary data.</text>
</comment>
<dbReference type="InterPro" id="IPR001304">
    <property type="entry name" value="C-type_lectin-like"/>
</dbReference>
<keyword evidence="6" id="KW-1185">Reference proteome</keyword>
<feature type="region of interest" description="Disordered" evidence="2">
    <location>
        <begin position="768"/>
        <end position="790"/>
    </location>
</feature>
<dbReference type="GO" id="GO:0005164">
    <property type="term" value="F:tumor necrosis factor receptor binding"/>
    <property type="evidence" value="ECO:0007669"/>
    <property type="project" value="InterPro"/>
</dbReference>
<dbReference type="GO" id="GO:0006955">
    <property type="term" value="P:immune response"/>
    <property type="evidence" value="ECO:0007669"/>
    <property type="project" value="InterPro"/>
</dbReference>
<feature type="non-terminal residue" evidence="5">
    <location>
        <position position="1"/>
    </location>
</feature>
<dbReference type="EMBL" id="JAAWVO010023286">
    <property type="protein sequence ID" value="MBN3315717.1"/>
    <property type="molecule type" value="Genomic_DNA"/>
</dbReference>
<comment type="similarity">
    <text evidence="1">Belongs to the tumor necrosis factor family.</text>
</comment>
<feature type="region of interest" description="Disordered" evidence="2">
    <location>
        <begin position="503"/>
        <end position="557"/>
    </location>
</feature>
<dbReference type="Gene3D" id="3.10.100.10">
    <property type="entry name" value="Mannose-Binding Protein A, subunit A"/>
    <property type="match status" value="3"/>
</dbReference>
<dbReference type="Pfam" id="PF00059">
    <property type="entry name" value="Lectin_C"/>
    <property type="match status" value="3"/>
</dbReference>
<evidence type="ECO:0000256" key="1">
    <source>
        <dbReference type="ARBA" id="ARBA00008670"/>
    </source>
</evidence>
<protein>
    <submittedName>
        <fullName evidence="5">MRC2 protein</fullName>
    </submittedName>
</protein>
<dbReference type="PROSITE" id="PS50041">
    <property type="entry name" value="C_TYPE_LECTIN_2"/>
    <property type="match status" value="3"/>
</dbReference>
<evidence type="ECO:0000259" key="4">
    <source>
        <dbReference type="PROSITE" id="PS50049"/>
    </source>
</evidence>
<evidence type="ECO:0000256" key="2">
    <source>
        <dbReference type="SAM" id="MobiDB-lite"/>
    </source>
</evidence>
<dbReference type="SUPFAM" id="SSF56436">
    <property type="entry name" value="C-type lectin-like"/>
    <property type="match status" value="3"/>
</dbReference>
<dbReference type="InterPro" id="IPR008983">
    <property type="entry name" value="Tumour_necrosis_fac-like_dom"/>
</dbReference>
<feature type="domain" description="C-type lectin" evidence="3">
    <location>
        <begin position="7"/>
        <end position="161"/>
    </location>
</feature>
<reference evidence="5" key="1">
    <citation type="journal article" date="2021" name="Cell">
        <title>Tracing the genetic footprints of vertebrate landing in non-teleost ray-finned fishes.</title>
        <authorList>
            <person name="Bi X."/>
            <person name="Wang K."/>
            <person name="Yang L."/>
            <person name="Pan H."/>
            <person name="Jiang H."/>
            <person name="Wei Q."/>
            <person name="Fang M."/>
            <person name="Yu H."/>
            <person name="Zhu C."/>
            <person name="Cai Y."/>
            <person name="He Y."/>
            <person name="Gan X."/>
            <person name="Zeng H."/>
            <person name="Yu D."/>
            <person name="Zhu Y."/>
            <person name="Jiang H."/>
            <person name="Qiu Q."/>
            <person name="Yang H."/>
            <person name="Zhang Y.E."/>
            <person name="Wang W."/>
            <person name="Zhu M."/>
            <person name="He S."/>
            <person name="Zhang G."/>
        </authorList>
    </citation>
    <scope>NUCLEOTIDE SEQUENCE</scope>
    <source>
        <strain evidence="5">Allg_001</strain>
    </source>
</reference>
<dbReference type="Gene3D" id="2.60.120.40">
    <property type="match status" value="1"/>
</dbReference>
<dbReference type="CDD" id="cd00037">
    <property type="entry name" value="CLECT"/>
    <property type="match status" value="1"/>
</dbReference>
<dbReference type="InterPro" id="IPR016187">
    <property type="entry name" value="CTDL_fold"/>
</dbReference>
<dbReference type="Pfam" id="PF00229">
    <property type="entry name" value="TNF"/>
    <property type="match status" value="1"/>
</dbReference>
<accession>A0A8J7NLE1</accession>
<gene>
    <name evidence="5" type="primary">Mrc2_3</name>
    <name evidence="5" type="ORF">GTO95_0004545</name>
</gene>
<dbReference type="AlphaFoldDB" id="A0A8J7NLE1"/>
<dbReference type="PANTHER" id="PTHR45784:SF3">
    <property type="entry name" value="C-TYPE LECTIN DOMAIN FAMILY 4 MEMBER K-LIKE-RELATED"/>
    <property type="match status" value="1"/>
</dbReference>
<proteinExistence type="inferred from homology"/>
<feature type="domain" description="C-type lectin" evidence="3">
    <location>
        <begin position="166"/>
        <end position="286"/>
    </location>
</feature>
<sequence>LCSLSQCQRRQYHFVSSPLNWTSAQRYCRKNHTDLATIDNKEELDRLLDTTGQMDGPLTVKMVGPLPAMDSSAAVDTGQAWIGLYTGDTEQWYWSLSDTDFYSEGETQFRNWKTGEPVLGRACAAVTGGAQDQDQHTSAAQDSAGQWFTANCSLEKPFICYTKRSTDSSSYTLVQEPRNWTEAQRLCRENYTDLVSVRNQRESITVSSTAQNESVWIGLFSDFWKWSDKANSSFRNWENFQLNNFGGQQNCTTVYTNNILPALGAIMHRGKWNNLGCEKNLPFFCYDADPILVRENKSWDEAQQYCRTHHTDLVSIFSDRDQNRAQLLARNSTTPYVWLGLRLCRTLGFWFWVGGRTPCYTRWEPGTQGSCGGGGGRAGALQAADGQWESLARSEKLNFLCAGVESELTALSRGRPGALVFTWGPHPAILLPFSHASAEPGRPPVSARQEFERHSQAPPSPLLWLGGNSVSSVLNELRTGETRPLQSEYRWRRTQEAVLALKGAETPYSTSQTPPTSAWTPAPLKQRALSRERARPQRRRKRKSPPPSPRLFLAPGSHNLGSLLTVRHSEQEKGNRKAELRRAIKHSKKTWQAAEAGGETSDDHSALQWLMDGQAFTQGGLSLQHNQVIVPKSGLYFVYTQASFRTACSPGSEALHLSHSVTRFSSSYQAPRPLLRAVRTATHERHWHLSPGCAGKPRKIRQVCVTLSPTSHVRTPLSPGAAARMSRVLNNKDLNKVAQASPVIYLSHVRGVPRPAHGRHRRLIWDLNPPPSDLQPPAQPCGVFGPRPLK</sequence>
<dbReference type="InterPro" id="IPR006052">
    <property type="entry name" value="TNF_dom"/>
</dbReference>
<feature type="domain" description="C-type lectin" evidence="3">
    <location>
        <begin position="281"/>
        <end position="402"/>
    </location>
</feature>
<feature type="compositionally biased region" description="Pro residues" evidence="2">
    <location>
        <begin position="768"/>
        <end position="779"/>
    </location>
</feature>
<dbReference type="PROSITE" id="PS50049">
    <property type="entry name" value="THD_2"/>
    <property type="match status" value="1"/>
</dbReference>
<dbReference type="Proteomes" id="UP000736164">
    <property type="component" value="Unassembled WGS sequence"/>
</dbReference>
<dbReference type="PANTHER" id="PTHR45784">
    <property type="entry name" value="C-TYPE LECTIN DOMAIN FAMILY 20 MEMBER A-RELATED"/>
    <property type="match status" value="1"/>
</dbReference>
<organism evidence="5 6">
    <name type="scientific">Atractosteus spatula</name>
    <name type="common">Alligator gar</name>
    <name type="synonym">Lepisosteus spatula</name>
    <dbReference type="NCBI Taxonomy" id="7917"/>
    <lineage>
        <taxon>Eukaryota</taxon>
        <taxon>Metazoa</taxon>
        <taxon>Chordata</taxon>
        <taxon>Craniata</taxon>
        <taxon>Vertebrata</taxon>
        <taxon>Euteleostomi</taxon>
        <taxon>Actinopterygii</taxon>
        <taxon>Neopterygii</taxon>
        <taxon>Holostei</taxon>
        <taxon>Semionotiformes</taxon>
        <taxon>Lepisosteidae</taxon>
        <taxon>Atractosteus</taxon>
    </lineage>
</organism>
<dbReference type="SUPFAM" id="SSF49842">
    <property type="entry name" value="TNF-like"/>
    <property type="match status" value="1"/>
</dbReference>
<evidence type="ECO:0000313" key="6">
    <source>
        <dbReference type="Proteomes" id="UP000736164"/>
    </source>
</evidence>
<feature type="non-terminal residue" evidence="5">
    <location>
        <position position="790"/>
    </location>
</feature>
<feature type="domain" description="THD" evidence="4">
    <location>
        <begin position="583"/>
        <end position="725"/>
    </location>
</feature>
<dbReference type="SMART" id="SM00207">
    <property type="entry name" value="TNF"/>
    <property type="match status" value="1"/>
</dbReference>
<dbReference type="InterPro" id="IPR016186">
    <property type="entry name" value="C-type_lectin-like/link_sf"/>
</dbReference>
<evidence type="ECO:0000259" key="3">
    <source>
        <dbReference type="PROSITE" id="PS50041"/>
    </source>
</evidence>
<feature type="region of interest" description="Disordered" evidence="2">
    <location>
        <begin position="439"/>
        <end position="462"/>
    </location>
</feature>
<name>A0A8J7NLE1_ATRSP</name>
<dbReference type="GO" id="GO:0016020">
    <property type="term" value="C:membrane"/>
    <property type="evidence" value="ECO:0007669"/>
    <property type="project" value="InterPro"/>
</dbReference>
<evidence type="ECO:0000313" key="5">
    <source>
        <dbReference type="EMBL" id="MBN3315717.1"/>
    </source>
</evidence>